<keyword evidence="3" id="KW-1185">Reference proteome</keyword>
<dbReference type="STRING" id="579105.SAMN04488096_10749"/>
<sequence>MKNQLSLFITILICFTGFTHQPDIATTVLVEQENNTWILQIDASLTAFQQEVKTHFADTPYKTPEEFREMTLQHIRNNFEIIFNGSECPTLTNGFVQLGHESKVVFNVIGVPSKINSVEIVNTIFKDIYRSQNALIILKKDFNKKKFILNKANNYHLTLKTNKNDFIEIIEQRASLISTKTFFIILGVFLLGIIIKYNYKTLKK</sequence>
<keyword evidence="1" id="KW-0472">Membrane</keyword>
<proteinExistence type="predicted"/>
<dbReference type="RefSeq" id="WP_084112925.1">
    <property type="nucleotide sequence ID" value="NZ_FQYY01000007.1"/>
</dbReference>
<keyword evidence="1" id="KW-1133">Transmembrane helix</keyword>
<dbReference type="Proteomes" id="UP000184225">
    <property type="component" value="Unassembled WGS sequence"/>
</dbReference>
<dbReference type="EMBL" id="FQYY01000007">
    <property type="protein sequence ID" value="SHJ03257.1"/>
    <property type="molecule type" value="Genomic_DNA"/>
</dbReference>
<gene>
    <name evidence="2" type="ORF">SAMN04488096_10749</name>
</gene>
<organism evidence="2 3">
    <name type="scientific">Mesonia phycicola</name>
    <dbReference type="NCBI Taxonomy" id="579105"/>
    <lineage>
        <taxon>Bacteria</taxon>
        <taxon>Pseudomonadati</taxon>
        <taxon>Bacteroidota</taxon>
        <taxon>Flavobacteriia</taxon>
        <taxon>Flavobacteriales</taxon>
        <taxon>Flavobacteriaceae</taxon>
        <taxon>Mesonia</taxon>
    </lineage>
</organism>
<accession>A0A1M6G034</accession>
<dbReference type="InterPro" id="IPR046525">
    <property type="entry name" value="DUF6702"/>
</dbReference>
<evidence type="ECO:0000313" key="3">
    <source>
        <dbReference type="Proteomes" id="UP000184225"/>
    </source>
</evidence>
<evidence type="ECO:0000256" key="1">
    <source>
        <dbReference type="SAM" id="Phobius"/>
    </source>
</evidence>
<keyword evidence="1" id="KW-0812">Transmembrane</keyword>
<dbReference type="OrthoDB" id="1177179at2"/>
<feature type="transmembrane region" description="Helical" evidence="1">
    <location>
        <begin position="181"/>
        <end position="199"/>
    </location>
</feature>
<protein>
    <submittedName>
        <fullName evidence="2">Uncharacterized protein</fullName>
    </submittedName>
</protein>
<dbReference type="Pfam" id="PF20420">
    <property type="entry name" value="DUF6702"/>
    <property type="match status" value="1"/>
</dbReference>
<evidence type="ECO:0000313" key="2">
    <source>
        <dbReference type="EMBL" id="SHJ03257.1"/>
    </source>
</evidence>
<name>A0A1M6G034_9FLAO</name>
<reference evidence="2 3" key="1">
    <citation type="submission" date="2016-11" db="EMBL/GenBank/DDBJ databases">
        <authorList>
            <person name="Jaros S."/>
            <person name="Januszkiewicz K."/>
            <person name="Wedrychowicz H."/>
        </authorList>
    </citation>
    <scope>NUCLEOTIDE SEQUENCE [LARGE SCALE GENOMIC DNA]</scope>
    <source>
        <strain evidence="2 3">DSM 21425</strain>
    </source>
</reference>
<dbReference type="AlphaFoldDB" id="A0A1M6G034"/>